<accession>A0A7X2P287</accession>
<dbReference type="PANTHER" id="PTHR11496">
    <property type="entry name" value="ALCOHOL DEHYDROGENASE"/>
    <property type="match status" value="1"/>
</dbReference>
<gene>
    <name evidence="9" type="ORF">FYJ57_05275</name>
</gene>
<dbReference type="CDD" id="cd08185">
    <property type="entry name" value="Fe-ADH-like"/>
    <property type="match status" value="1"/>
</dbReference>
<dbReference type="Gene3D" id="3.40.50.1970">
    <property type="match status" value="1"/>
</dbReference>
<evidence type="ECO:0000256" key="1">
    <source>
        <dbReference type="ARBA" id="ARBA00004141"/>
    </source>
</evidence>
<keyword evidence="2 6" id="KW-0812">Transmembrane</keyword>
<keyword evidence="5 6" id="KW-0472">Membrane</keyword>
<keyword evidence="3 6" id="KW-1133">Transmembrane helix</keyword>
<dbReference type="Pfam" id="PF00465">
    <property type="entry name" value="Fe-ADH"/>
    <property type="match status" value="1"/>
</dbReference>
<dbReference type="Gene3D" id="1.20.1740.10">
    <property type="entry name" value="Amino acid/polyamine transporter I"/>
    <property type="match status" value="1"/>
</dbReference>
<dbReference type="FunFam" id="3.40.50.1970:FF:000003">
    <property type="entry name" value="Alcohol dehydrogenase, iron-containing"/>
    <property type="match status" value="1"/>
</dbReference>
<evidence type="ECO:0000256" key="6">
    <source>
        <dbReference type="SAM" id="Phobius"/>
    </source>
</evidence>
<feature type="transmembrane region" description="Helical" evidence="6">
    <location>
        <begin position="43"/>
        <end position="67"/>
    </location>
</feature>
<feature type="transmembrane region" description="Helical" evidence="6">
    <location>
        <begin position="441"/>
        <end position="460"/>
    </location>
</feature>
<dbReference type="Proteomes" id="UP000440513">
    <property type="component" value="Unassembled WGS sequence"/>
</dbReference>
<sequence length="883" mass="94586">MDKKKSEFDKVFSAWDILVIAFGAMIGWGWVVSSGDWIQRGGVLGAMIGFALGGVMIFFVGLTYAELTAAMPQCGGEHVFSYKAMGPIGSFICTWAIVLGYVSVVCFEACALPTIITYIYPGFLKGYLYTVAGFDIYASWLAVAILVAIFMTIINILGAKTAAVLQTVLTVIIGGVGLLLIASSVITGDVANLEPQLFVGDSASTVIKSVFSVAVVTPFFFIGFDVIPQAAEEINVPLKKIGKIMIFSIVLAVVFYALIIFGVGYVMSPADIEISLSGSGLVTADAMAKAFNSSVMSKVLIVGGMCGIITSWNSFLIGGSRAMYSMAESYMIPRPFSKLHKKHKTPVNALLLIGGLSVAAPFLGRKMLVWIVDAGNFGCCLAYCMVAASFIILRTKAPEMARPYKVKHYKIVGAIAVLMSGFMVVMYMIPGSGSTLVVQEWAMVGGWSILGVVFCIGCKLKYKEKFASHIDVEVEELNTEPDAVTTTLEKALETVRSEKVEKEETPAIDFSYFLPVNIVFGSGKVKKAGELTKPYGKKALIVTGRSSAKKSGIYDKVKDSLEAAGLTTVLYDKVSQNPLTTTAEEGAAFAKENHCDVVVAIGGGSIMDCAKAIAFLSKNKGDISDYIYNRLRSDEALPLVLIPTTCGTGSEGNGFAVLTNPENGDKKSLRCNAIVAKVSIIDPECMMTMPKKVLASVAFDALCHNIEAYTSRIAQPFTDALSLYAIDLIAHNLVDVYNGTAGKEGWEKITLASTIGGMVINTAGVTLAHGMEHPASGLKNIVHGQGLAALTPVIIEASYKGNREKFSKIARIMGGMTAEDCSTKIRTLLKKLNLDCTLSDLGIKEEDIPWMAENCMKVSAAGVMNNPVVFSKEEIAEIYRKAL</sequence>
<evidence type="ECO:0000313" key="10">
    <source>
        <dbReference type="Proteomes" id="UP000440513"/>
    </source>
</evidence>
<protein>
    <submittedName>
        <fullName evidence="9">Iron-containing alcohol dehydrogenase</fullName>
    </submittedName>
</protein>
<dbReference type="Pfam" id="PF25137">
    <property type="entry name" value="ADH_Fe_C"/>
    <property type="match status" value="1"/>
</dbReference>
<feature type="transmembrane region" description="Helical" evidence="6">
    <location>
        <begin position="206"/>
        <end position="224"/>
    </location>
</feature>
<evidence type="ECO:0000256" key="5">
    <source>
        <dbReference type="ARBA" id="ARBA00023136"/>
    </source>
</evidence>
<reference evidence="9 10" key="1">
    <citation type="submission" date="2019-08" db="EMBL/GenBank/DDBJ databases">
        <title>In-depth cultivation of the pig gut microbiome towards novel bacterial diversity and tailored functional studies.</title>
        <authorList>
            <person name="Wylensek D."/>
            <person name="Hitch T.C.A."/>
            <person name="Clavel T."/>
        </authorList>
    </citation>
    <scope>NUCLEOTIDE SEQUENCE [LARGE SCALE GENOMIC DNA]</scope>
    <source>
        <strain evidence="9 10">BSM-380-WT-5A</strain>
    </source>
</reference>
<evidence type="ECO:0000259" key="8">
    <source>
        <dbReference type="Pfam" id="PF25137"/>
    </source>
</evidence>
<feature type="transmembrane region" description="Helical" evidence="6">
    <location>
        <begin position="345"/>
        <end position="363"/>
    </location>
</feature>
<comment type="subcellular location">
    <subcellularLocation>
        <location evidence="1">Membrane</location>
        <topology evidence="1">Multi-pass membrane protein</topology>
    </subcellularLocation>
</comment>
<evidence type="ECO:0000313" key="9">
    <source>
        <dbReference type="EMBL" id="MST66152.1"/>
    </source>
</evidence>
<dbReference type="GO" id="GO:0022857">
    <property type="term" value="F:transmembrane transporter activity"/>
    <property type="evidence" value="ECO:0007669"/>
    <property type="project" value="InterPro"/>
</dbReference>
<feature type="transmembrane region" description="Helical" evidence="6">
    <location>
        <begin position="244"/>
        <end position="267"/>
    </location>
</feature>
<evidence type="ECO:0000256" key="3">
    <source>
        <dbReference type="ARBA" id="ARBA00022989"/>
    </source>
</evidence>
<evidence type="ECO:0000259" key="7">
    <source>
        <dbReference type="Pfam" id="PF00465"/>
    </source>
</evidence>
<dbReference type="PANTHER" id="PTHR11496:SF104">
    <property type="entry name" value="3-DEOXY-ALPHA-D-MANNO-OCTULOSONATE 8-OXIDASE"/>
    <property type="match status" value="1"/>
</dbReference>
<comment type="caution">
    <text evidence="9">The sequence shown here is derived from an EMBL/GenBank/DDBJ whole genome shotgun (WGS) entry which is preliminary data.</text>
</comment>
<proteinExistence type="predicted"/>
<feature type="transmembrane region" description="Helical" evidence="6">
    <location>
        <begin position="411"/>
        <end position="429"/>
    </location>
</feature>
<dbReference type="InterPro" id="IPR002293">
    <property type="entry name" value="AA/rel_permease1"/>
</dbReference>
<feature type="transmembrane region" description="Helical" evidence="6">
    <location>
        <begin position="299"/>
        <end position="324"/>
    </location>
</feature>
<dbReference type="InterPro" id="IPR001670">
    <property type="entry name" value="ADH_Fe/GldA"/>
</dbReference>
<dbReference type="Gene3D" id="1.20.1090.10">
    <property type="entry name" value="Dehydroquinate synthase-like - alpha domain"/>
    <property type="match status" value="1"/>
</dbReference>
<feature type="transmembrane region" description="Helical" evidence="6">
    <location>
        <begin position="369"/>
        <end position="391"/>
    </location>
</feature>
<feature type="transmembrane region" description="Helical" evidence="6">
    <location>
        <begin position="12"/>
        <end position="31"/>
    </location>
</feature>
<evidence type="ECO:0000256" key="4">
    <source>
        <dbReference type="ARBA" id="ARBA00023002"/>
    </source>
</evidence>
<feature type="domain" description="Alcohol dehydrogenase iron-type/glycerol dehydrogenase GldA" evidence="7">
    <location>
        <begin position="515"/>
        <end position="683"/>
    </location>
</feature>
<organism evidence="9 10">
    <name type="scientific">Oliverpabstia intestinalis</name>
    <dbReference type="NCBI Taxonomy" id="2606633"/>
    <lineage>
        <taxon>Bacteria</taxon>
        <taxon>Bacillati</taxon>
        <taxon>Bacillota</taxon>
        <taxon>Clostridia</taxon>
        <taxon>Lachnospirales</taxon>
        <taxon>Lachnospiraceae</taxon>
        <taxon>Oliverpabstia</taxon>
    </lineage>
</organism>
<dbReference type="InterPro" id="IPR039697">
    <property type="entry name" value="Alcohol_dehydrogenase_Fe"/>
</dbReference>
<feature type="domain" description="Fe-containing alcohol dehydrogenase-like C-terminal" evidence="8">
    <location>
        <begin position="698"/>
        <end position="883"/>
    </location>
</feature>
<keyword evidence="4" id="KW-0560">Oxidoreductase</keyword>
<feature type="transmembrane region" description="Helical" evidence="6">
    <location>
        <begin position="88"/>
        <end position="116"/>
    </location>
</feature>
<evidence type="ECO:0000256" key="2">
    <source>
        <dbReference type="ARBA" id="ARBA00022692"/>
    </source>
</evidence>
<dbReference type="SUPFAM" id="SSF56796">
    <property type="entry name" value="Dehydroquinate synthase-like"/>
    <property type="match status" value="1"/>
</dbReference>
<name>A0A7X2P287_9FIRM</name>
<keyword evidence="10" id="KW-1185">Reference proteome</keyword>
<dbReference type="GO" id="GO:0016020">
    <property type="term" value="C:membrane"/>
    <property type="evidence" value="ECO:0007669"/>
    <property type="project" value="UniProtKB-SubCell"/>
</dbReference>
<dbReference type="Pfam" id="PF13520">
    <property type="entry name" value="AA_permease_2"/>
    <property type="match status" value="1"/>
</dbReference>
<dbReference type="GO" id="GO:0046872">
    <property type="term" value="F:metal ion binding"/>
    <property type="evidence" value="ECO:0007669"/>
    <property type="project" value="InterPro"/>
</dbReference>
<feature type="transmembrane region" description="Helical" evidence="6">
    <location>
        <begin position="136"/>
        <end position="157"/>
    </location>
</feature>
<dbReference type="AlphaFoldDB" id="A0A7X2P287"/>
<dbReference type="EMBL" id="VUMS01000007">
    <property type="protein sequence ID" value="MST66152.1"/>
    <property type="molecule type" value="Genomic_DNA"/>
</dbReference>
<dbReference type="GO" id="GO:0004022">
    <property type="term" value="F:alcohol dehydrogenase (NAD+) activity"/>
    <property type="evidence" value="ECO:0007669"/>
    <property type="project" value="UniProtKB-ARBA"/>
</dbReference>
<feature type="transmembrane region" description="Helical" evidence="6">
    <location>
        <begin position="164"/>
        <end position="186"/>
    </location>
</feature>
<dbReference type="InterPro" id="IPR056798">
    <property type="entry name" value="ADH_Fe_C"/>
</dbReference>
<dbReference type="RefSeq" id="WP_154431830.1">
    <property type="nucleotide sequence ID" value="NZ_VUMS01000007.1"/>
</dbReference>